<reference evidence="1 2" key="1">
    <citation type="submission" date="2019-12" db="EMBL/GenBank/DDBJ databases">
        <title>Genomic-based taxomic classification of the family Erythrobacteraceae.</title>
        <authorList>
            <person name="Xu L."/>
        </authorList>
    </citation>
    <scope>NUCLEOTIDE SEQUENCE [LARGE SCALE GENOMIC DNA]</scope>
    <source>
        <strain evidence="1 2">DSM 18604</strain>
    </source>
</reference>
<dbReference type="AlphaFoldDB" id="A0A845A8P5"/>
<dbReference type="EMBL" id="WTYQ01000003">
    <property type="protein sequence ID" value="MXP26074.1"/>
    <property type="molecule type" value="Genomic_DNA"/>
</dbReference>
<organism evidence="1 2">
    <name type="scientific">Altericroceibacterium indicum</name>
    <dbReference type="NCBI Taxonomy" id="374177"/>
    <lineage>
        <taxon>Bacteria</taxon>
        <taxon>Pseudomonadati</taxon>
        <taxon>Pseudomonadota</taxon>
        <taxon>Alphaproteobacteria</taxon>
        <taxon>Sphingomonadales</taxon>
        <taxon>Erythrobacteraceae</taxon>
        <taxon>Altericroceibacterium</taxon>
    </lineage>
</organism>
<protein>
    <submittedName>
        <fullName evidence="1">DUF177 domain-containing protein</fullName>
    </submittedName>
</protein>
<name>A0A845A8P5_9SPHN</name>
<proteinExistence type="predicted"/>
<dbReference type="RefSeq" id="WP_160739304.1">
    <property type="nucleotide sequence ID" value="NZ_WTYQ01000003.1"/>
</dbReference>
<dbReference type="Pfam" id="PF02620">
    <property type="entry name" value="YceD"/>
    <property type="match status" value="1"/>
</dbReference>
<sequence length="169" mass="18232">MSDTEFTCIIDRRHLKEAPVTLNATPEQCAALAKRFDIPQVKSLTAKLTLQLEDGDVTAKGRMQASIVQSCAVSGDDLPVEVEESLSFRFVPDVTITEEEIELEEEDCDEIPYSGTSFDLGEAVAQSLALAIDPFLTGPNADQVRKEVGLLDETSAGPFAALAGLKTKD</sequence>
<keyword evidence="2" id="KW-1185">Reference proteome</keyword>
<dbReference type="Proteomes" id="UP000460561">
    <property type="component" value="Unassembled WGS sequence"/>
</dbReference>
<dbReference type="OrthoDB" id="8443793at2"/>
<dbReference type="InterPro" id="IPR003772">
    <property type="entry name" value="YceD"/>
</dbReference>
<comment type="caution">
    <text evidence="1">The sequence shown here is derived from an EMBL/GenBank/DDBJ whole genome shotgun (WGS) entry which is preliminary data.</text>
</comment>
<evidence type="ECO:0000313" key="1">
    <source>
        <dbReference type="EMBL" id="MXP26074.1"/>
    </source>
</evidence>
<accession>A0A845A8P5</accession>
<evidence type="ECO:0000313" key="2">
    <source>
        <dbReference type="Proteomes" id="UP000460561"/>
    </source>
</evidence>
<gene>
    <name evidence="1" type="ORF">GRI39_08495</name>
</gene>